<feature type="region of interest" description="Disordered" evidence="1">
    <location>
        <begin position="1"/>
        <end position="26"/>
    </location>
</feature>
<name>A0ABT6P755_9BACT</name>
<dbReference type="RefSeq" id="WP_136971175.1">
    <property type="nucleotide sequence ID" value="NZ_JARZHI010000082.1"/>
</dbReference>
<dbReference type="EMBL" id="JARZHI010000082">
    <property type="protein sequence ID" value="MDI1436453.1"/>
    <property type="molecule type" value="Genomic_DNA"/>
</dbReference>
<sequence>MSEPRSYCEPDSAPPPDSDPYWDLDYDPESQPSARLPIASFFAWCPDTNRLETFLRLLSAWVRPSAKLEISDRRSGDSADVILRMEEAAPHLRREYREYGYVFVDFDFDVPPGVTLRMSASLRADHLLGADRGPLWVSCDLSPLPEQIPYMKRLGPSTLAIESALAWQIAMQHIHEILERIFMSMAGFTTGGCIDYYSWLSPIRMGSTYHADGNPARDLAMSWLREHRNKMVELGLVAGLPLDVLRERVQAAAYGESMWVMDGERLTREEVIEAISLPPEALVAALEVCAAKRHPEWEHLETELPRVIEELEKAEAEDVEMIAATDDHLAFIQECSPAYVERLDNGGILLFAHPCRTLWPLWSDALSLLGIRP</sequence>
<proteinExistence type="predicted"/>
<accession>A0ABT6P755</accession>
<dbReference type="Proteomes" id="UP001160301">
    <property type="component" value="Unassembled WGS sequence"/>
</dbReference>
<comment type="caution">
    <text evidence="2">The sequence shown here is derived from an EMBL/GenBank/DDBJ whole genome shotgun (WGS) entry which is preliminary data.</text>
</comment>
<keyword evidence="3" id="KW-1185">Reference proteome</keyword>
<evidence type="ECO:0000313" key="2">
    <source>
        <dbReference type="EMBL" id="MDI1436453.1"/>
    </source>
</evidence>
<evidence type="ECO:0000313" key="3">
    <source>
        <dbReference type="Proteomes" id="UP001160301"/>
    </source>
</evidence>
<gene>
    <name evidence="2" type="ORF">QHF89_43510</name>
</gene>
<protein>
    <submittedName>
        <fullName evidence="2">Uncharacterized protein</fullName>
    </submittedName>
</protein>
<reference evidence="2 3" key="1">
    <citation type="submission" date="2023-04" db="EMBL/GenBank/DDBJ databases">
        <title>The genome sequence of Polyangium sorediatum DSM14670.</title>
        <authorList>
            <person name="Zhang X."/>
        </authorList>
    </citation>
    <scope>NUCLEOTIDE SEQUENCE [LARGE SCALE GENOMIC DNA]</scope>
    <source>
        <strain evidence="2 3">DSM 14670</strain>
    </source>
</reference>
<evidence type="ECO:0000256" key="1">
    <source>
        <dbReference type="SAM" id="MobiDB-lite"/>
    </source>
</evidence>
<organism evidence="2 3">
    <name type="scientific">Polyangium sorediatum</name>
    <dbReference type="NCBI Taxonomy" id="889274"/>
    <lineage>
        <taxon>Bacteria</taxon>
        <taxon>Pseudomonadati</taxon>
        <taxon>Myxococcota</taxon>
        <taxon>Polyangia</taxon>
        <taxon>Polyangiales</taxon>
        <taxon>Polyangiaceae</taxon>
        <taxon>Polyangium</taxon>
    </lineage>
</organism>